<evidence type="ECO:0000259" key="11">
    <source>
        <dbReference type="Pfam" id="PF03895"/>
    </source>
</evidence>
<dbReference type="Gene3D" id="2.150.10.10">
    <property type="entry name" value="Serralysin-like metalloprotease, C-terminal"/>
    <property type="match status" value="1"/>
</dbReference>
<evidence type="ECO:0000256" key="7">
    <source>
        <dbReference type="ARBA" id="ARBA00022729"/>
    </source>
</evidence>
<keyword evidence="5" id="KW-1134">Transmembrane beta strand</keyword>
<dbReference type="RefSeq" id="WP_008165392.1">
    <property type="nucleotide sequence ID" value="NZ_AGUF01000059.1"/>
</dbReference>
<dbReference type="Gene3D" id="6.10.250.2040">
    <property type="match status" value="1"/>
</dbReference>
<evidence type="ECO:0000313" key="14">
    <source>
        <dbReference type="EMBL" id="EHK64581.1"/>
    </source>
</evidence>
<evidence type="ECO:0000256" key="2">
    <source>
        <dbReference type="ARBA" id="ARBA00004442"/>
    </source>
</evidence>
<dbReference type="InterPro" id="IPR045584">
    <property type="entry name" value="Pilin-like"/>
</dbReference>
<dbReference type="GO" id="GO:0015031">
    <property type="term" value="P:protein transport"/>
    <property type="evidence" value="ECO:0007669"/>
    <property type="project" value="UniProtKB-KW"/>
</dbReference>
<keyword evidence="4" id="KW-0813">Transport</keyword>
<dbReference type="Gene3D" id="2.60.40.4050">
    <property type="match status" value="1"/>
</dbReference>
<dbReference type="Pfam" id="PF05658">
    <property type="entry name" value="YadA_head"/>
    <property type="match status" value="1"/>
</dbReference>
<dbReference type="Gene3D" id="3.30.1300.30">
    <property type="entry name" value="GSPII I/J protein-like"/>
    <property type="match status" value="1"/>
</dbReference>
<evidence type="ECO:0000259" key="13">
    <source>
        <dbReference type="Pfam" id="PF05662"/>
    </source>
</evidence>
<keyword evidence="9" id="KW-0472">Membrane</keyword>
<feature type="domain" description="Trimeric autotransporter adhesin YadA-like stalk" evidence="13">
    <location>
        <begin position="124"/>
        <end position="156"/>
    </location>
</feature>
<dbReference type="Proteomes" id="UP000003113">
    <property type="component" value="Unassembled WGS sequence"/>
</dbReference>
<evidence type="ECO:0000313" key="15">
    <source>
        <dbReference type="Proteomes" id="UP000003113"/>
    </source>
</evidence>
<dbReference type="GO" id="GO:0009279">
    <property type="term" value="C:cell outer membrane"/>
    <property type="evidence" value="ECO:0007669"/>
    <property type="project" value="UniProtKB-SubCell"/>
</dbReference>
<dbReference type="STRING" id="477184.KYC_19349"/>
<dbReference type="SUPFAM" id="SSF101967">
    <property type="entry name" value="Adhesin YadA, collagen-binding domain"/>
    <property type="match status" value="2"/>
</dbReference>
<dbReference type="InterPro" id="IPR008635">
    <property type="entry name" value="Coiled_stalk_dom"/>
</dbReference>
<dbReference type="SUPFAM" id="SSF54523">
    <property type="entry name" value="Pili subunits"/>
    <property type="match status" value="1"/>
</dbReference>
<protein>
    <submittedName>
        <fullName evidence="14">YadA domain-containing protein</fullName>
    </submittedName>
</protein>
<evidence type="ECO:0000256" key="5">
    <source>
        <dbReference type="ARBA" id="ARBA00022452"/>
    </source>
</evidence>
<organism evidence="14 15">
    <name type="scientific">Achromobacter arsenitoxydans SY8</name>
    <dbReference type="NCBI Taxonomy" id="477184"/>
    <lineage>
        <taxon>Bacteria</taxon>
        <taxon>Pseudomonadati</taxon>
        <taxon>Pseudomonadota</taxon>
        <taxon>Betaproteobacteria</taxon>
        <taxon>Burkholderiales</taxon>
        <taxon>Alcaligenaceae</taxon>
        <taxon>Achromobacter</taxon>
    </lineage>
</organism>
<evidence type="ECO:0000259" key="12">
    <source>
        <dbReference type="Pfam" id="PF05658"/>
    </source>
</evidence>
<dbReference type="AlphaFoldDB" id="H0FAR3"/>
<dbReference type="OrthoDB" id="1632057at2"/>
<dbReference type="InterPro" id="IPR011049">
    <property type="entry name" value="Serralysin-like_metalloprot_C"/>
</dbReference>
<sequence length="289" mass="28337">MTGAITVAANVGGNLVDMNGTDGARKVTGVADGVISADSTDAVNGSQIYAMAQQVDSVSAVGAYVKSDGAGDGSDSAMVGAGTRSVAIGSRASATAGNSVALGADSVADRANTVSVGAQGAERQVTNVAAGTQQTDGVNVGQLAPVVAGLGGGASMDAATGVVTGPSYQVDGQTYGNVGDAVSSLDRNMQSNREGLSQLDNRLSQTNRVVNDVARNAYSGIAATTALTMIPDVDLGKRFALGAGVATYRGYQAVAVGASARVNDRIKLKAGVGMSATGATAGVGASVQW</sequence>
<feature type="domain" description="Trimeric autotransporter adhesin YadA-like C-terminal membrane anchor" evidence="11">
    <location>
        <begin position="231"/>
        <end position="289"/>
    </location>
</feature>
<dbReference type="Pfam" id="PF03895">
    <property type="entry name" value="YadA_anchor"/>
    <property type="match status" value="1"/>
</dbReference>
<evidence type="ECO:0000256" key="3">
    <source>
        <dbReference type="ARBA" id="ARBA00005848"/>
    </source>
</evidence>
<dbReference type="GO" id="GO:0009986">
    <property type="term" value="C:cell surface"/>
    <property type="evidence" value="ECO:0007669"/>
    <property type="project" value="UniProtKB-SubCell"/>
</dbReference>
<evidence type="ECO:0000256" key="9">
    <source>
        <dbReference type="ARBA" id="ARBA00023136"/>
    </source>
</evidence>
<keyword evidence="10" id="KW-0998">Cell outer membrane</keyword>
<accession>H0FAR3</accession>
<reference evidence="14 15" key="1">
    <citation type="journal article" date="2012" name="J. Bacteriol.">
        <title>Genome sequence of the highly efficient arsenite-oxidizing bacterium Achromobacter arsenitoxydans SY8.</title>
        <authorList>
            <person name="Li X."/>
            <person name="Hu Y."/>
            <person name="Gong J."/>
            <person name="Lin Y."/>
            <person name="Johnstone L."/>
            <person name="Rensing C."/>
            <person name="Wang G."/>
        </authorList>
    </citation>
    <scope>NUCLEOTIDE SEQUENCE [LARGE SCALE GENOMIC DNA]</scope>
    <source>
        <strain evidence="14 15">SY8</strain>
    </source>
</reference>
<proteinExistence type="inferred from homology"/>
<dbReference type="Pfam" id="PF05662">
    <property type="entry name" value="YadA_stalk"/>
    <property type="match status" value="2"/>
</dbReference>
<gene>
    <name evidence="14" type="ORF">KYC_19349</name>
</gene>
<dbReference type="InterPro" id="IPR008640">
    <property type="entry name" value="Adhesin_Head_dom"/>
</dbReference>
<comment type="subcellular location">
    <subcellularLocation>
        <location evidence="2">Cell outer membrane</location>
    </subcellularLocation>
    <subcellularLocation>
        <location evidence="1">Cell surface</location>
    </subcellularLocation>
</comment>
<dbReference type="eggNOG" id="COG5295">
    <property type="taxonomic scope" value="Bacteria"/>
</dbReference>
<dbReference type="InterPro" id="IPR005594">
    <property type="entry name" value="YadA_C"/>
</dbReference>
<evidence type="ECO:0000256" key="10">
    <source>
        <dbReference type="ARBA" id="ARBA00023237"/>
    </source>
</evidence>
<dbReference type="EMBL" id="AGUF01000059">
    <property type="protein sequence ID" value="EHK64581.1"/>
    <property type="molecule type" value="Genomic_DNA"/>
</dbReference>
<keyword evidence="8" id="KW-0653">Protein transport</keyword>
<keyword evidence="7" id="KW-0732">Signal</keyword>
<feature type="domain" description="Trimeric autotransporter adhesin YadA-like stalk" evidence="13">
    <location>
        <begin position="26"/>
        <end position="57"/>
    </location>
</feature>
<evidence type="ECO:0000256" key="8">
    <source>
        <dbReference type="ARBA" id="ARBA00022927"/>
    </source>
</evidence>
<name>H0FAR3_9BURK</name>
<evidence type="ECO:0000256" key="1">
    <source>
        <dbReference type="ARBA" id="ARBA00004241"/>
    </source>
</evidence>
<evidence type="ECO:0000256" key="6">
    <source>
        <dbReference type="ARBA" id="ARBA00022692"/>
    </source>
</evidence>
<evidence type="ECO:0000256" key="4">
    <source>
        <dbReference type="ARBA" id="ARBA00022448"/>
    </source>
</evidence>
<comment type="similarity">
    <text evidence="3">Belongs to the autotransporter-2 (AT-2) (TC 1.B.40) family.</text>
</comment>
<keyword evidence="6" id="KW-0812">Transmembrane</keyword>
<feature type="domain" description="Trimeric autotransporter adhesin YadA-like head" evidence="12">
    <location>
        <begin position="82"/>
        <end position="106"/>
    </location>
</feature>
<keyword evidence="15" id="KW-1185">Reference proteome</keyword>
<dbReference type="PATRIC" id="fig|477184.5.peg.3801"/>
<comment type="caution">
    <text evidence="14">The sequence shown here is derived from an EMBL/GenBank/DDBJ whole genome shotgun (WGS) entry which is preliminary data.</text>
</comment>